<dbReference type="Proteomes" id="UP000474630">
    <property type="component" value="Chromosome"/>
</dbReference>
<dbReference type="KEGG" id="drc:G0Q07_01890"/>
<keyword evidence="2" id="KW-1185">Reference proteome</keyword>
<sequence length="193" mass="22571">MTKNKTALFCLAIFLLMAAGIVSYIIISTKKEQNTCQQIIEPTDIELLNLSLRDDYSPIDDIQIYLGNDATNIKKLYDIIDKPSIVYRFSGRACNICIDFVFKELVKIFPDFDQNNNIIVLCNDTNPRIKESYFGKQLYSVKDSSFNLVIEHFEIPFIFILDNEQRCKHLFIPDYAFPERTDTYLETIKQKYF</sequence>
<name>A0A6C0R9Y9_9BACT</name>
<reference evidence="1 2" key="1">
    <citation type="submission" date="2020-02" db="EMBL/GenBank/DDBJ databases">
        <title>Genome sequencing for Draconibacterium sp. strain M1.</title>
        <authorList>
            <person name="Park S.-J."/>
        </authorList>
    </citation>
    <scope>NUCLEOTIDE SEQUENCE [LARGE SCALE GENOMIC DNA]</scope>
    <source>
        <strain evidence="1 2">M1</strain>
    </source>
</reference>
<dbReference type="RefSeq" id="WP_163344487.1">
    <property type="nucleotide sequence ID" value="NZ_CP048409.1"/>
</dbReference>
<evidence type="ECO:0000313" key="2">
    <source>
        <dbReference type="Proteomes" id="UP000474630"/>
    </source>
</evidence>
<evidence type="ECO:0008006" key="3">
    <source>
        <dbReference type="Google" id="ProtNLM"/>
    </source>
</evidence>
<dbReference type="AlphaFoldDB" id="A0A6C0R9Y9"/>
<dbReference type="EMBL" id="CP048409">
    <property type="protein sequence ID" value="QIA06555.1"/>
    <property type="molecule type" value="Genomic_DNA"/>
</dbReference>
<accession>A0A6C0R9Y9</accession>
<protein>
    <recommendedName>
        <fullName evidence="3">AhpC/TSA family protein</fullName>
    </recommendedName>
</protein>
<proteinExistence type="predicted"/>
<organism evidence="1 2">
    <name type="scientific">Draconibacterium halophilum</name>
    <dbReference type="NCBI Taxonomy" id="2706887"/>
    <lineage>
        <taxon>Bacteria</taxon>
        <taxon>Pseudomonadati</taxon>
        <taxon>Bacteroidota</taxon>
        <taxon>Bacteroidia</taxon>
        <taxon>Marinilabiliales</taxon>
        <taxon>Prolixibacteraceae</taxon>
        <taxon>Draconibacterium</taxon>
    </lineage>
</organism>
<gene>
    <name evidence="1" type="ORF">G0Q07_01890</name>
</gene>
<evidence type="ECO:0000313" key="1">
    <source>
        <dbReference type="EMBL" id="QIA06555.1"/>
    </source>
</evidence>